<dbReference type="GO" id="GO:0006298">
    <property type="term" value="P:mismatch repair"/>
    <property type="evidence" value="ECO:0007669"/>
    <property type="project" value="InterPro"/>
</dbReference>
<dbReference type="InterPro" id="IPR014721">
    <property type="entry name" value="Ribsml_uS5_D2-typ_fold_subgr"/>
</dbReference>
<comment type="similarity">
    <text evidence="1">Belongs to the DNA mismatch repair MutL/HexB family.</text>
</comment>
<dbReference type="InterPro" id="IPR020568">
    <property type="entry name" value="Ribosomal_Su5_D2-typ_SF"/>
</dbReference>
<proteinExistence type="inferred from homology"/>
<dbReference type="NCBIfam" id="TIGR00585">
    <property type="entry name" value="mutl"/>
    <property type="match status" value="1"/>
</dbReference>
<dbReference type="AlphaFoldDB" id="G4TND4"/>
<evidence type="ECO:0000313" key="5">
    <source>
        <dbReference type="Proteomes" id="UP000007148"/>
    </source>
</evidence>
<dbReference type="InParanoid" id="G4TND4"/>
<comment type="caution">
    <text evidence="4">The sequence shown here is derived from an EMBL/GenBank/DDBJ whole genome shotgun (WGS) entry which is preliminary data.</text>
</comment>
<dbReference type="GO" id="GO:0016887">
    <property type="term" value="F:ATP hydrolysis activity"/>
    <property type="evidence" value="ECO:0007669"/>
    <property type="project" value="InterPro"/>
</dbReference>
<dbReference type="GO" id="GO:0061982">
    <property type="term" value="P:meiosis I cell cycle process"/>
    <property type="evidence" value="ECO:0007669"/>
    <property type="project" value="UniProtKB-ARBA"/>
</dbReference>
<dbReference type="Gene3D" id="3.30.565.10">
    <property type="entry name" value="Histidine kinase-like ATPase, C-terminal domain"/>
    <property type="match status" value="1"/>
</dbReference>
<dbReference type="STRING" id="1109443.G4TND4"/>
<dbReference type="SMART" id="SM01340">
    <property type="entry name" value="DNA_mis_repair"/>
    <property type="match status" value="1"/>
</dbReference>
<dbReference type="PANTHER" id="PTHR10073">
    <property type="entry name" value="DNA MISMATCH REPAIR PROTEIN MLH, PMS, MUTL"/>
    <property type="match status" value="1"/>
</dbReference>
<dbReference type="InterPro" id="IPR002099">
    <property type="entry name" value="MutL/Mlh/PMS"/>
</dbReference>
<dbReference type="InterPro" id="IPR042120">
    <property type="entry name" value="MutL_C_dimsub"/>
</dbReference>
<dbReference type="OMA" id="VEHTRIA"/>
<dbReference type="SUPFAM" id="SSF54211">
    <property type="entry name" value="Ribosomal protein S5 domain 2-like"/>
    <property type="match status" value="1"/>
</dbReference>
<dbReference type="GO" id="GO:0140664">
    <property type="term" value="F:ATP-dependent DNA damage sensor activity"/>
    <property type="evidence" value="ECO:0007669"/>
    <property type="project" value="InterPro"/>
</dbReference>
<dbReference type="Pfam" id="PF13589">
    <property type="entry name" value="HATPase_c_3"/>
    <property type="match status" value="1"/>
</dbReference>
<dbReference type="Gene3D" id="3.30.230.10">
    <property type="match status" value="1"/>
</dbReference>
<dbReference type="InterPro" id="IPR013507">
    <property type="entry name" value="DNA_mismatch_S5_2-like"/>
</dbReference>
<dbReference type="SUPFAM" id="SSF55874">
    <property type="entry name" value="ATPase domain of HSP90 chaperone/DNA topoisomerase II/histidine kinase"/>
    <property type="match status" value="1"/>
</dbReference>
<dbReference type="Gene3D" id="3.30.1540.20">
    <property type="entry name" value="MutL, C-terminal domain, dimerisation subdomain"/>
    <property type="match status" value="1"/>
</dbReference>
<dbReference type="InterPro" id="IPR036890">
    <property type="entry name" value="HATPase_C_sf"/>
</dbReference>
<dbReference type="InterPro" id="IPR038973">
    <property type="entry name" value="MutL/Mlh/Pms-like"/>
</dbReference>
<evidence type="ECO:0000256" key="2">
    <source>
        <dbReference type="ARBA" id="ARBA00022763"/>
    </source>
</evidence>
<protein>
    <recommendedName>
        <fullName evidence="3">DNA mismatch repair protein S5 domain-containing protein</fullName>
    </recommendedName>
</protein>
<sequence length="629" mass="69663">MSLDTASALQLLDAETRSKLRSTQILTSLSQIISELVQNALDADATEIHAAINVAEWECRVQDNGVGISKDGMKILAGGSSTGRYASSKAYSINSLNSVSTFGFRGEALASAADVCYLEISSRTKTLKDTWSVILKGGKQLYYGPAIHWKRISHGTMVCIRDAFYNLPVRRKSHPSQAKTLETVKQDLRTFALLFPHVQFVLEDLSETSTKQHRGKVITIQKSPSTLDAFRAMFGNSLAANVHIVHEGGDGCKIGGFIGLEGTVSKAYQYLFLNKRPLEDLCDESPTKPNIRRSPRKLDKRPIYVLHIQTSQKAVDALLQPSKTVMYLANLNDIENMLTRAINTFLQDNGYMTKAAKHSENLGDPSYPGRISPETSEEEYIVRKAPSSLTPLRAASDVLPKGDERPGARVHINMETGRTIFSEAHELSGLSRIGINQPRSTGIDSPVPSWIQGILEESRLETFGPSERRVVAIGNRNLSKQDHKMSITLTNEDLAAAEVLGQVDCKFVACITAKKPELDSVLVLIDQHAMDERIRVEKLLAEFFSGAAERSRTKSTSQFEVPVYQLDPPTRVLMTRNEMARLGQDSIRQELSRWGFDYLVLEGPSDGDEGYGQVEIEQVPKILRTVPNE</sequence>
<dbReference type="eggNOG" id="KOG1977">
    <property type="taxonomic scope" value="Eukaryota"/>
</dbReference>
<dbReference type="GO" id="GO:0032300">
    <property type="term" value="C:mismatch repair complex"/>
    <property type="evidence" value="ECO:0007669"/>
    <property type="project" value="InterPro"/>
</dbReference>
<dbReference type="GO" id="GO:0005524">
    <property type="term" value="F:ATP binding"/>
    <property type="evidence" value="ECO:0007669"/>
    <property type="project" value="InterPro"/>
</dbReference>
<dbReference type="InterPro" id="IPR014762">
    <property type="entry name" value="DNA_mismatch_repair_CS"/>
</dbReference>
<dbReference type="PROSITE" id="PS00058">
    <property type="entry name" value="DNA_MISMATCH_REPAIR_1"/>
    <property type="match status" value="1"/>
</dbReference>
<name>G4TND4_SERID</name>
<dbReference type="Proteomes" id="UP000007148">
    <property type="component" value="Unassembled WGS sequence"/>
</dbReference>
<evidence type="ECO:0000259" key="3">
    <source>
        <dbReference type="SMART" id="SM01340"/>
    </source>
</evidence>
<keyword evidence="2" id="KW-0227">DNA damage</keyword>
<accession>G4TND4</accession>
<dbReference type="GO" id="GO:0030983">
    <property type="term" value="F:mismatched DNA binding"/>
    <property type="evidence" value="ECO:0007669"/>
    <property type="project" value="InterPro"/>
</dbReference>
<keyword evidence="5" id="KW-1185">Reference proteome</keyword>
<evidence type="ECO:0000256" key="1">
    <source>
        <dbReference type="ARBA" id="ARBA00006082"/>
    </source>
</evidence>
<evidence type="ECO:0000313" key="4">
    <source>
        <dbReference type="EMBL" id="CCA72812.1"/>
    </source>
</evidence>
<reference evidence="4 5" key="1">
    <citation type="journal article" date="2011" name="PLoS Pathog.">
        <title>Endophytic Life Strategies Decoded by Genome and Transcriptome Analyses of the Mutualistic Root Symbiont Piriformospora indica.</title>
        <authorList>
            <person name="Zuccaro A."/>
            <person name="Lahrmann U."/>
            <person name="Guldener U."/>
            <person name="Langen G."/>
            <person name="Pfiffi S."/>
            <person name="Biedenkopf D."/>
            <person name="Wong P."/>
            <person name="Samans B."/>
            <person name="Grimm C."/>
            <person name="Basiewicz M."/>
            <person name="Murat C."/>
            <person name="Martin F."/>
            <person name="Kogel K.H."/>
        </authorList>
    </citation>
    <scope>NUCLEOTIDE SEQUENCE [LARGE SCALE GENOMIC DNA]</scope>
    <source>
        <strain evidence="4 5">DSM 11827</strain>
    </source>
</reference>
<dbReference type="OrthoDB" id="429932at2759"/>
<dbReference type="Pfam" id="PF01119">
    <property type="entry name" value="DNA_mis_repair"/>
    <property type="match status" value="1"/>
</dbReference>
<gene>
    <name evidence="4" type="ORF">PIIN_06748</name>
</gene>
<organism evidence="4 5">
    <name type="scientific">Serendipita indica (strain DSM 11827)</name>
    <name type="common">Root endophyte fungus</name>
    <name type="synonym">Piriformospora indica</name>
    <dbReference type="NCBI Taxonomy" id="1109443"/>
    <lineage>
        <taxon>Eukaryota</taxon>
        <taxon>Fungi</taxon>
        <taxon>Dikarya</taxon>
        <taxon>Basidiomycota</taxon>
        <taxon>Agaricomycotina</taxon>
        <taxon>Agaricomycetes</taxon>
        <taxon>Sebacinales</taxon>
        <taxon>Serendipitaceae</taxon>
        <taxon>Serendipita</taxon>
    </lineage>
</organism>
<dbReference type="EMBL" id="CAFZ01000185">
    <property type="protein sequence ID" value="CCA72812.1"/>
    <property type="molecule type" value="Genomic_DNA"/>
</dbReference>
<dbReference type="PANTHER" id="PTHR10073:SF47">
    <property type="entry name" value="DNA MISMATCH REPAIR PROTEIN MLH3"/>
    <property type="match status" value="1"/>
</dbReference>
<feature type="domain" description="DNA mismatch repair protein S5" evidence="3">
    <location>
        <begin position="230"/>
        <end position="347"/>
    </location>
</feature>
<dbReference type="HOGENOM" id="CLU_005415_1_0_1"/>